<dbReference type="Proteomes" id="UP001344447">
    <property type="component" value="Unassembled WGS sequence"/>
</dbReference>
<dbReference type="Gene3D" id="2.60.34.20">
    <property type="match status" value="1"/>
</dbReference>
<dbReference type="GO" id="GO:0000244">
    <property type="term" value="P:spliceosomal tri-snRNP complex assembly"/>
    <property type="evidence" value="ECO:0007669"/>
    <property type="project" value="TreeGrafter"/>
</dbReference>
<dbReference type="PANTHER" id="PTHR12689:SF4">
    <property type="entry name" value="PROTEIN AAR2 HOMOLOG"/>
    <property type="match status" value="1"/>
</dbReference>
<feature type="compositionally biased region" description="Basic and acidic residues" evidence="2">
    <location>
        <begin position="223"/>
        <end position="232"/>
    </location>
</feature>
<gene>
    <name evidence="5" type="ORF">RB653_001568</name>
</gene>
<name>A0AAN7U7I8_9MYCE</name>
<dbReference type="Gene3D" id="1.25.40.550">
    <property type="entry name" value="Aar2, C-terminal domain-like"/>
    <property type="match status" value="1"/>
</dbReference>
<dbReference type="InterPro" id="IPR038516">
    <property type="entry name" value="AAR2_N_sf"/>
</dbReference>
<dbReference type="CDD" id="cd13778">
    <property type="entry name" value="Aar2_C"/>
    <property type="match status" value="1"/>
</dbReference>
<dbReference type="InterPro" id="IPR033648">
    <property type="entry name" value="AAR2_C"/>
</dbReference>
<dbReference type="Pfam" id="PF05282">
    <property type="entry name" value="AAR2"/>
    <property type="match status" value="1"/>
</dbReference>
<dbReference type="AlphaFoldDB" id="A0AAN7U7I8"/>
<feature type="region of interest" description="Disordered" evidence="2">
    <location>
        <begin position="441"/>
        <end position="514"/>
    </location>
</feature>
<dbReference type="Pfam" id="PF20981">
    <property type="entry name" value="AAR2_1st"/>
    <property type="match status" value="1"/>
</dbReference>
<feature type="domain" description="AAR2 N-terminal" evidence="4">
    <location>
        <begin position="13"/>
        <end position="166"/>
    </location>
</feature>
<feature type="domain" description="AAR2 C-terminal" evidence="3">
    <location>
        <begin position="244"/>
        <end position="415"/>
    </location>
</feature>
<feature type="region of interest" description="Disordered" evidence="2">
    <location>
        <begin position="208"/>
        <end position="232"/>
    </location>
</feature>
<dbReference type="InterPro" id="IPR007946">
    <property type="entry name" value="AAR2"/>
</dbReference>
<proteinExistence type="inferred from homology"/>
<organism evidence="5 6">
    <name type="scientific">Dictyostelium firmibasis</name>
    <dbReference type="NCBI Taxonomy" id="79012"/>
    <lineage>
        <taxon>Eukaryota</taxon>
        <taxon>Amoebozoa</taxon>
        <taxon>Evosea</taxon>
        <taxon>Eumycetozoa</taxon>
        <taxon>Dictyostelia</taxon>
        <taxon>Dictyosteliales</taxon>
        <taxon>Dictyosteliaceae</taxon>
        <taxon>Dictyostelium</taxon>
    </lineage>
</organism>
<evidence type="ECO:0000256" key="1">
    <source>
        <dbReference type="ARBA" id="ARBA00006281"/>
    </source>
</evidence>
<evidence type="ECO:0000259" key="4">
    <source>
        <dbReference type="Pfam" id="PF20981"/>
    </source>
</evidence>
<feature type="compositionally biased region" description="Acidic residues" evidence="2">
    <location>
        <begin position="485"/>
        <end position="500"/>
    </location>
</feature>
<comment type="similarity">
    <text evidence="1">Belongs to the AAR2 family.</text>
</comment>
<comment type="caution">
    <text evidence="5">The sequence shown here is derived from an EMBL/GenBank/DDBJ whole genome shotgun (WGS) entry which is preliminary data.</text>
</comment>
<evidence type="ECO:0000313" key="5">
    <source>
        <dbReference type="EMBL" id="KAK5581533.1"/>
    </source>
</evidence>
<dbReference type="PANTHER" id="PTHR12689">
    <property type="entry name" value="A1 CISTRON SPLICING FACTOR AAR2-RELATED"/>
    <property type="match status" value="1"/>
</dbReference>
<accession>A0AAN7U7I8</accession>
<dbReference type="InterPro" id="IPR033647">
    <property type="entry name" value="Aar2_N"/>
</dbReference>
<reference evidence="5 6" key="1">
    <citation type="submission" date="2023-11" db="EMBL/GenBank/DDBJ databases">
        <title>Dfirmibasis_genome.</title>
        <authorList>
            <person name="Edelbroek B."/>
            <person name="Kjellin J."/>
            <person name="Jerlstrom-Hultqvist J."/>
            <person name="Soderbom F."/>
        </authorList>
    </citation>
    <scope>NUCLEOTIDE SEQUENCE [LARGE SCALE GENOMIC DNA]</scope>
    <source>
        <strain evidence="5 6">TNS-C-14</strain>
    </source>
</reference>
<evidence type="ECO:0000256" key="2">
    <source>
        <dbReference type="SAM" id="MobiDB-lite"/>
    </source>
</evidence>
<dbReference type="CDD" id="cd13777">
    <property type="entry name" value="Aar2_N"/>
    <property type="match status" value="1"/>
</dbReference>
<evidence type="ECO:0008006" key="7">
    <source>
        <dbReference type="Google" id="ProtNLM"/>
    </source>
</evidence>
<evidence type="ECO:0000313" key="6">
    <source>
        <dbReference type="Proteomes" id="UP001344447"/>
    </source>
</evidence>
<dbReference type="InterPro" id="IPR038514">
    <property type="entry name" value="AAR2_C_sf"/>
</dbReference>
<sequence length="514" mass="60177">MDNEKAKELNEKYATLLILDVPEGSSIGIDNKVWTSGPMFKGVKMLPPGVHMFHCTSSNEYGDSILISSSFIWVNDIKKSQQNQDNYIGEETHGSQQVFIKRWNKEEEDFFPDQDITEQDIQSYTKAVRNFEFDKNLAPYPFDGSQIQWNLLTSHITKTLLDRILPISNIINGDSCSYDQQKNNATSRKEKKLLDELDLKLKEFNESRGNISSSSSSGNFSMIKKDENDKVGGKSKNWGVPYFSKIPKNPWRGTNTSTNDNNDISNISKWNLDKSECVEFIINKYYKNNEMDLLGEIEFCFVLFIFGMTWSGFQQWKELVILLLGCDELVTKRPQLFIEFFKILKIQLQEAPNDMFESELSNRIFIKPLLKQFIESFYNPEFTNLEEMSTIQLQLFKIIIDLKNFLSNRFNWNLNLFNQIDLNNNNYSNNNNKPFGIKKEIKKNKKQQQQQQQQNDDDEDDEDEDEDYENNKISKNYQQNNYNDNDNDNGDDDYDSEDDEYKPVLVMDTDFNYL</sequence>
<evidence type="ECO:0000259" key="3">
    <source>
        <dbReference type="Pfam" id="PF05282"/>
    </source>
</evidence>
<dbReference type="FunFam" id="2.60.34.20:FF:000004">
    <property type="entry name" value="Uncharacterized protein"/>
    <property type="match status" value="1"/>
</dbReference>
<protein>
    <recommendedName>
        <fullName evidence="7">AAR2-domain-containing protein</fullName>
    </recommendedName>
</protein>
<dbReference type="EMBL" id="JAVFKY010000002">
    <property type="protein sequence ID" value="KAK5581533.1"/>
    <property type="molecule type" value="Genomic_DNA"/>
</dbReference>
<feature type="compositionally biased region" description="Acidic residues" evidence="2">
    <location>
        <begin position="455"/>
        <end position="468"/>
    </location>
</feature>
<keyword evidence="6" id="KW-1185">Reference proteome</keyword>